<name>A0ACB8D9B2_DERSI</name>
<gene>
    <name evidence="1" type="ORF">HPB49_000680</name>
</gene>
<reference evidence="1" key="1">
    <citation type="submission" date="2020-05" db="EMBL/GenBank/DDBJ databases">
        <title>Large-scale comparative analyses of tick genomes elucidate their genetic diversity and vector capacities.</title>
        <authorList>
            <person name="Jia N."/>
            <person name="Wang J."/>
            <person name="Shi W."/>
            <person name="Du L."/>
            <person name="Sun Y."/>
            <person name="Zhan W."/>
            <person name="Jiang J."/>
            <person name="Wang Q."/>
            <person name="Zhang B."/>
            <person name="Ji P."/>
            <person name="Sakyi L.B."/>
            <person name="Cui X."/>
            <person name="Yuan T."/>
            <person name="Jiang B."/>
            <person name="Yang W."/>
            <person name="Lam T.T.-Y."/>
            <person name="Chang Q."/>
            <person name="Ding S."/>
            <person name="Wang X."/>
            <person name="Zhu J."/>
            <person name="Ruan X."/>
            <person name="Zhao L."/>
            <person name="Wei J."/>
            <person name="Que T."/>
            <person name="Du C."/>
            <person name="Cheng J."/>
            <person name="Dai P."/>
            <person name="Han X."/>
            <person name="Huang E."/>
            <person name="Gao Y."/>
            <person name="Liu J."/>
            <person name="Shao H."/>
            <person name="Ye R."/>
            <person name="Li L."/>
            <person name="Wei W."/>
            <person name="Wang X."/>
            <person name="Wang C."/>
            <person name="Yang T."/>
            <person name="Huo Q."/>
            <person name="Li W."/>
            <person name="Guo W."/>
            <person name="Chen H."/>
            <person name="Zhou L."/>
            <person name="Ni X."/>
            <person name="Tian J."/>
            <person name="Zhou Y."/>
            <person name="Sheng Y."/>
            <person name="Liu T."/>
            <person name="Pan Y."/>
            <person name="Xia L."/>
            <person name="Li J."/>
            <person name="Zhao F."/>
            <person name="Cao W."/>
        </authorList>
    </citation>
    <scope>NUCLEOTIDE SEQUENCE</scope>
    <source>
        <strain evidence="1">Dsil-2018</strain>
    </source>
</reference>
<sequence length="106" mass="11709">MPAAHQSLYTDYMGAGPNDNIDGDFTMAELNIALLGNNRTLAPGPDGITYTLLRNLPHGDKETLLSHINEHWNTGSLPDEWRTSHITMTPKSRAKKLGFATSDQYP</sequence>
<evidence type="ECO:0000313" key="1">
    <source>
        <dbReference type="EMBL" id="KAH7964692.1"/>
    </source>
</evidence>
<dbReference type="Proteomes" id="UP000821865">
    <property type="component" value="Chromosome 2"/>
</dbReference>
<proteinExistence type="predicted"/>
<protein>
    <submittedName>
        <fullName evidence="1">Uncharacterized protein</fullName>
    </submittedName>
</protein>
<accession>A0ACB8D9B2</accession>
<organism evidence="1 2">
    <name type="scientific">Dermacentor silvarum</name>
    <name type="common">Tick</name>
    <dbReference type="NCBI Taxonomy" id="543639"/>
    <lineage>
        <taxon>Eukaryota</taxon>
        <taxon>Metazoa</taxon>
        <taxon>Ecdysozoa</taxon>
        <taxon>Arthropoda</taxon>
        <taxon>Chelicerata</taxon>
        <taxon>Arachnida</taxon>
        <taxon>Acari</taxon>
        <taxon>Parasitiformes</taxon>
        <taxon>Ixodida</taxon>
        <taxon>Ixodoidea</taxon>
        <taxon>Ixodidae</taxon>
        <taxon>Rhipicephalinae</taxon>
        <taxon>Dermacentor</taxon>
    </lineage>
</organism>
<comment type="caution">
    <text evidence="1">The sequence shown here is derived from an EMBL/GenBank/DDBJ whole genome shotgun (WGS) entry which is preliminary data.</text>
</comment>
<dbReference type="EMBL" id="CM023471">
    <property type="protein sequence ID" value="KAH7964692.1"/>
    <property type="molecule type" value="Genomic_DNA"/>
</dbReference>
<evidence type="ECO:0000313" key="2">
    <source>
        <dbReference type="Proteomes" id="UP000821865"/>
    </source>
</evidence>
<keyword evidence="2" id="KW-1185">Reference proteome</keyword>